<keyword evidence="2" id="KW-1185">Reference proteome</keyword>
<sequence length="37" mass="4501">MEDMVFALSYKQDLLAIVEKEYSDMKKFRKQPLHLVR</sequence>
<name>U5C245_9BACT</name>
<gene>
    <name evidence="1" type="ORF">P872_02190</name>
</gene>
<reference evidence="1 2" key="1">
    <citation type="journal article" date="2013" name="Genome Announc.">
        <title>Draft Genome Sequence of the Psychrophilic and Alkaliphilic Rhodonellum psychrophilum Strain GCM71T.</title>
        <authorList>
            <person name="Hauptmann A.L."/>
            <person name="Glaring M.A."/>
            <person name="Hallin P.F."/>
            <person name="Prieme A."/>
            <person name="Stougaard P."/>
        </authorList>
    </citation>
    <scope>NUCLEOTIDE SEQUENCE [LARGE SCALE GENOMIC DNA]</scope>
    <source>
        <strain evidence="1 2">GCM71</strain>
    </source>
</reference>
<evidence type="ECO:0000313" key="1">
    <source>
        <dbReference type="EMBL" id="ERM83849.1"/>
    </source>
</evidence>
<proteinExistence type="predicted"/>
<comment type="caution">
    <text evidence="1">The sequence shown here is derived from an EMBL/GenBank/DDBJ whole genome shotgun (WGS) entry which is preliminary data.</text>
</comment>
<dbReference type="EMBL" id="AWXR01000009">
    <property type="protein sequence ID" value="ERM83849.1"/>
    <property type="molecule type" value="Genomic_DNA"/>
</dbReference>
<organism evidence="1 2">
    <name type="scientific">Rhodonellum psychrophilum GCM71 = DSM 17998</name>
    <dbReference type="NCBI Taxonomy" id="1123057"/>
    <lineage>
        <taxon>Bacteria</taxon>
        <taxon>Pseudomonadati</taxon>
        <taxon>Bacteroidota</taxon>
        <taxon>Cytophagia</taxon>
        <taxon>Cytophagales</taxon>
        <taxon>Cytophagaceae</taxon>
        <taxon>Rhodonellum</taxon>
    </lineage>
</organism>
<dbReference type="Proteomes" id="UP000016843">
    <property type="component" value="Unassembled WGS sequence"/>
</dbReference>
<accession>U5C245</accession>
<dbReference type="AlphaFoldDB" id="U5C245"/>
<protein>
    <submittedName>
        <fullName evidence="1">Uncharacterized protein</fullName>
    </submittedName>
</protein>
<evidence type="ECO:0000313" key="2">
    <source>
        <dbReference type="Proteomes" id="UP000016843"/>
    </source>
</evidence>